<keyword evidence="6 9" id="KW-0093">Biotin biosynthesis</keyword>
<dbReference type="HAMAP" id="MF_01693">
    <property type="entry name" value="BioF_aminotrans_2"/>
    <property type="match status" value="1"/>
</dbReference>
<dbReference type="InterPro" id="IPR015424">
    <property type="entry name" value="PyrdxlP-dep_Trfase"/>
</dbReference>
<comment type="cofactor">
    <cofactor evidence="1 9 10">
        <name>pyridoxal 5'-phosphate</name>
        <dbReference type="ChEBI" id="CHEBI:597326"/>
    </cofactor>
</comment>
<accession>A0A1V1V3C3</accession>
<evidence type="ECO:0000256" key="5">
    <source>
        <dbReference type="ARBA" id="ARBA00022679"/>
    </source>
</evidence>
<evidence type="ECO:0000256" key="2">
    <source>
        <dbReference type="ARBA" id="ARBA00004746"/>
    </source>
</evidence>
<dbReference type="Gene3D" id="3.40.640.10">
    <property type="entry name" value="Type I PLP-dependent aspartate aminotransferase-like (Major domain)"/>
    <property type="match status" value="1"/>
</dbReference>
<feature type="binding site" evidence="9">
    <location>
        <position position="193"/>
    </location>
    <ligand>
        <name>pyridoxal 5'-phosphate</name>
        <dbReference type="ChEBI" id="CHEBI:597326"/>
    </ligand>
</feature>
<evidence type="ECO:0000259" key="11">
    <source>
        <dbReference type="Pfam" id="PF00155"/>
    </source>
</evidence>
<dbReference type="InterPro" id="IPR050087">
    <property type="entry name" value="AON_synthase_class-II"/>
</dbReference>
<dbReference type="InterPro" id="IPR022834">
    <property type="entry name" value="AONS_Proteobacteria"/>
</dbReference>
<comment type="function">
    <text evidence="9">Catalyzes the decarboxylative condensation of pimeloyl-[acyl-carrier protein] and L-alanine to produce 8-amino-7-oxononanoate (AON), [acyl-carrier protein], and carbon dioxide.</text>
</comment>
<dbReference type="InterPro" id="IPR001917">
    <property type="entry name" value="Aminotrans_II_pyridoxalP_BS"/>
</dbReference>
<comment type="subunit">
    <text evidence="4 9">Homodimer.</text>
</comment>
<dbReference type="NCBIfam" id="TIGR00858">
    <property type="entry name" value="bioF"/>
    <property type="match status" value="1"/>
</dbReference>
<comment type="catalytic activity">
    <reaction evidence="8 9">
        <text>6-carboxyhexanoyl-[ACP] + L-alanine + H(+) = (8S)-8-amino-7-oxononanoate + holo-[ACP] + CO2</text>
        <dbReference type="Rhea" id="RHEA:42288"/>
        <dbReference type="Rhea" id="RHEA-COMP:9685"/>
        <dbReference type="Rhea" id="RHEA-COMP:9955"/>
        <dbReference type="ChEBI" id="CHEBI:15378"/>
        <dbReference type="ChEBI" id="CHEBI:16526"/>
        <dbReference type="ChEBI" id="CHEBI:57972"/>
        <dbReference type="ChEBI" id="CHEBI:64479"/>
        <dbReference type="ChEBI" id="CHEBI:78846"/>
        <dbReference type="ChEBI" id="CHEBI:149468"/>
        <dbReference type="EC" id="2.3.1.47"/>
    </reaction>
</comment>
<evidence type="ECO:0000256" key="9">
    <source>
        <dbReference type="HAMAP-Rule" id="MF_01693"/>
    </source>
</evidence>
<evidence type="ECO:0000313" key="12">
    <source>
        <dbReference type="EMBL" id="BAX53292.1"/>
    </source>
</evidence>
<dbReference type="PROSITE" id="PS00599">
    <property type="entry name" value="AA_TRANSFER_CLASS_2"/>
    <property type="match status" value="1"/>
</dbReference>
<protein>
    <recommendedName>
        <fullName evidence="9">8-amino-7-oxononanoate synthase</fullName>
        <shortName evidence="9">AONS</shortName>
        <ecNumber evidence="9">2.3.1.47</ecNumber>
    </recommendedName>
    <alternativeName>
        <fullName evidence="9">7-keto-8-amino-pelargonic acid synthase</fullName>
        <shortName evidence="9">7-KAP synthase</shortName>
        <shortName evidence="9">KAPA synthase</shortName>
    </alternativeName>
    <alternativeName>
        <fullName evidence="9">8-amino-7-ketopelargonate synthase</fullName>
    </alternativeName>
</protein>
<feature type="modified residue" description="N6-(pyridoxal phosphate)lysine" evidence="9 10">
    <location>
        <position position="250"/>
    </location>
</feature>
<keyword evidence="13" id="KW-0012">Acyltransferase</keyword>
<gene>
    <name evidence="9 13" type="primary">bioF</name>
    <name evidence="13" type="ORF">IC627_06475</name>
    <name evidence="12" type="ORF">PDPUS_1_01918</name>
</gene>
<comment type="pathway">
    <text evidence="2 9">Cofactor biosynthesis; biotin biosynthesis.</text>
</comment>
<dbReference type="GO" id="GO:0030170">
    <property type="term" value="F:pyridoxal phosphate binding"/>
    <property type="evidence" value="ECO:0007669"/>
    <property type="project" value="UniProtKB-UniRule"/>
</dbReference>
<feature type="binding site" evidence="9">
    <location>
        <position position="221"/>
    </location>
    <ligand>
        <name>pyridoxal 5'-phosphate</name>
        <dbReference type="ChEBI" id="CHEBI:597326"/>
    </ligand>
</feature>
<sequence>MMHQFNPHSFDSRIQHSLQNQQEKQLYRQRQVINRGYQQGHDVASVIHESSQQTLVNFSSNDYLGLACEPSLVQAWQQGLELYGCGSGASPLVTGQHTPHAKLERYLATWLGFERALLFSSGYSANQAVLLSLLTRDDCLIQDKLNHASLMEAGMLSPATMKRFHHNDLSALQGLLEKNSGLSKLVVTEGAFSMDGDLAPLAEIHALCQQHHSWLMVDDAHGCGVLGEYGRGSCDIAQITPDILIVTFGKAFGMQGAAVLCSDNIAEFLIQKARHYIYSTAMPPAQAYALLHACQLIEHQDWRREKLLQLSQCFSQHLGSNVIHPVTPTPIKPIIIGDSERALDISQQLKQRGFLVSAIRPPTVAVNSARLRVTLTAAHTTEQVIELANAINEVMDE</sequence>
<dbReference type="Proteomes" id="UP000218676">
    <property type="component" value="Chromosome 1"/>
</dbReference>
<evidence type="ECO:0000313" key="13">
    <source>
        <dbReference type="EMBL" id="QOD57551.1"/>
    </source>
</evidence>
<feature type="binding site" evidence="9">
    <location>
        <position position="247"/>
    </location>
    <ligand>
        <name>pyridoxal 5'-phosphate</name>
        <dbReference type="ChEBI" id="CHEBI:597326"/>
    </ligand>
</feature>
<reference evidence="14" key="2">
    <citation type="submission" date="2017-05" db="EMBL/GenBank/DDBJ databases">
        <title>Whole genome sequence of fish pathogenic bacteria, Photobacterium damselae subsp. piscicida, strain 91-197, isolated from hybrid striped bass (Morone sp.) in USA.</title>
        <authorList>
            <person name="Teru Y."/>
            <person name="Hikima J."/>
            <person name="Kono T."/>
            <person name="Sakai M."/>
            <person name="Takano T."/>
            <person name="Hawke J.P."/>
            <person name="Takeyama H."/>
            <person name="Aoki T."/>
        </authorList>
    </citation>
    <scope>NUCLEOTIDE SEQUENCE [LARGE SCALE GENOMIC DNA]</scope>
    <source>
        <strain evidence="14">91-197</strain>
    </source>
</reference>
<dbReference type="Proteomes" id="UP000516656">
    <property type="component" value="Chromosome 1"/>
</dbReference>
<evidence type="ECO:0000256" key="10">
    <source>
        <dbReference type="PIRSR" id="PIRSR604723-51"/>
    </source>
</evidence>
<dbReference type="EMBL" id="CP061854">
    <property type="protein sequence ID" value="QOD57551.1"/>
    <property type="molecule type" value="Genomic_DNA"/>
</dbReference>
<dbReference type="GO" id="GO:0008710">
    <property type="term" value="F:8-amino-7-oxononanoate synthase activity"/>
    <property type="evidence" value="ECO:0007669"/>
    <property type="project" value="UniProtKB-UniRule"/>
</dbReference>
<evidence type="ECO:0000256" key="7">
    <source>
        <dbReference type="ARBA" id="ARBA00022898"/>
    </source>
</evidence>
<reference evidence="13 15" key="3">
    <citation type="submission" date="2020-09" db="EMBL/GenBank/DDBJ databases">
        <title>Complete, closed and curated genome sequences of Photobacterium damselae subsp. piscicida isolates from Australia indicate localised evolution and additional plasmid-borne pathogenicity mechanisms.</title>
        <authorList>
            <person name="Baseggio L."/>
            <person name="Silayeva O."/>
            <person name="Buller N."/>
            <person name="Landos M."/>
            <person name="Engelstaedter J."/>
            <person name="Barnes A.C."/>
        </authorList>
    </citation>
    <scope>NUCLEOTIDE SEQUENCE [LARGE SCALE GENOMIC DNA]</scope>
    <source>
        <strain evidence="13 15">AS-16-0540-1</strain>
    </source>
</reference>
<evidence type="ECO:0000256" key="6">
    <source>
        <dbReference type="ARBA" id="ARBA00022756"/>
    </source>
</evidence>
<dbReference type="SUPFAM" id="SSF53383">
    <property type="entry name" value="PLP-dependent transferases"/>
    <property type="match status" value="1"/>
</dbReference>
<evidence type="ECO:0000313" key="15">
    <source>
        <dbReference type="Proteomes" id="UP000516656"/>
    </source>
</evidence>
<dbReference type="InterPro" id="IPR004723">
    <property type="entry name" value="AONS_Archaea/Proteobacteria"/>
</dbReference>
<dbReference type="RefSeq" id="WP_086956949.1">
    <property type="nucleotide sequence ID" value="NZ_AP018045.1"/>
</dbReference>
<dbReference type="InterPro" id="IPR015422">
    <property type="entry name" value="PyrdxlP-dep_Trfase_small"/>
</dbReference>
<evidence type="ECO:0000256" key="8">
    <source>
        <dbReference type="ARBA" id="ARBA00047715"/>
    </source>
</evidence>
<dbReference type="Pfam" id="PF00155">
    <property type="entry name" value="Aminotran_1_2"/>
    <property type="match status" value="1"/>
</dbReference>
<evidence type="ECO:0000313" key="14">
    <source>
        <dbReference type="Proteomes" id="UP000218676"/>
    </source>
</evidence>
<dbReference type="InterPro" id="IPR015421">
    <property type="entry name" value="PyrdxlP-dep_Trfase_major"/>
</dbReference>
<name>A0A1V1V3C3_PHODP</name>
<proteinExistence type="inferred from homology"/>
<feature type="binding site" evidence="9">
    <location>
        <begin position="122"/>
        <end position="123"/>
    </location>
    <ligand>
        <name>pyridoxal 5'-phosphate</name>
        <dbReference type="ChEBI" id="CHEBI:597326"/>
    </ligand>
</feature>
<organism evidence="13 15">
    <name type="scientific">Photobacterium damsela subsp. piscicida</name>
    <name type="common">Pasteurella piscicida</name>
    <dbReference type="NCBI Taxonomy" id="38294"/>
    <lineage>
        <taxon>Bacteria</taxon>
        <taxon>Pseudomonadati</taxon>
        <taxon>Pseudomonadota</taxon>
        <taxon>Gammaproteobacteria</taxon>
        <taxon>Vibrionales</taxon>
        <taxon>Vibrionaceae</taxon>
        <taxon>Photobacterium</taxon>
    </lineage>
</organism>
<dbReference type="PANTHER" id="PTHR13693">
    <property type="entry name" value="CLASS II AMINOTRANSFERASE/8-AMINO-7-OXONONANOATE SYNTHASE"/>
    <property type="match status" value="1"/>
</dbReference>
<reference evidence="12" key="1">
    <citation type="journal article" date="2017" name="Genome Announc.">
        <title>Whole-Genome Sequence of Photobacterium damselae subsp. piscicida Strain 91-197, Isolated from Hybrid Striped Bass (Morone sp.) in the United States.</title>
        <authorList>
            <person name="Teru Y."/>
            <person name="Hikima J."/>
            <person name="Kono T."/>
            <person name="Sakai M."/>
            <person name="Takano T."/>
            <person name="Hawke J.P."/>
            <person name="Takeyama H."/>
            <person name="Aoki T."/>
        </authorList>
    </citation>
    <scope>NUCLEOTIDE SEQUENCE</scope>
    <source>
        <strain evidence="12">91-197</strain>
    </source>
</reference>
<dbReference type="EMBL" id="AP018045">
    <property type="protein sequence ID" value="BAX53292.1"/>
    <property type="molecule type" value="Genomic_DNA"/>
</dbReference>
<feature type="binding site" evidence="9">
    <location>
        <position position="147"/>
    </location>
    <ligand>
        <name>substrate</name>
    </ligand>
</feature>
<dbReference type="InterPro" id="IPR004839">
    <property type="entry name" value="Aminotransferase_I/II_large"/>
</dbReference>
<keyword evidence="7 9" id="KW-0663">Pyridoxal phosphate</keyword>
<evidence type="ECO:0000256" key="4">
    <source>
        <dbReference type="ARBA" id="ARBA00011738"/>
    </source>
</evidence>
<feature type="binding site" evidence="9">
    <location>
        <position position="28"/>
    </location>
    <ligand>
        <name>substrate</name>
    </ligand>
</feature>
<comment type="similarity">
    <text evidence="3 9">Belongs to the class-II pyridoxal-phosphate-dependent aminotransferase family. BioF subfamily.</text>
</comment>
<dbReference type="CDD" id="cd06454">
    <property type="entry name" value="KBL_like"/>
    <property type="match status" value="1"/>
</dbReference>
<feature type="binding site" evidence="9">
    <location>
        <position position="363"/>
    </location>
    <ligand>
        <name>substrate</name>
    </ligand>
</feature>
<evidence type="ECO:0000256" key="3">
    <source>
        <dbReference type="ARBA" id="ARBA00010008"/>
    </source>
</evidence>
<dbReference type="PANTHER" id="PTHR13693:SF100">
    <property type="entry name" value="8-AMINO-7-OXONONANOATE SYNTHASE"/>
    <property type="match status" value="1"/>
</dbReference>
<keyword evidence="5 9" id="KW-0808">Transferase</keyword>
<dbReference type="AlphaFoldDB" id="A0A1V1V3C3"/>
<dbReference type="EC" id="2.3.1.47" evidence="9"/>
<dbReference type="UniPathway" id="UPA00078"/>
<dbReference type="Gene3D" id="3.90.1150.10">
    <property type="entry name" value="Aspartate Aminotransferase, domain 1"/>
    <property type="match status" value="1"/>
</dbReference>
<feature type="domain" description="Aminotransferase class I/classII large" evidence="11">
    <location>
        <begin position="55"/>
        <end position="391"/>
    </location>
</feature>
<evidence type="ECO:0000256" key="1">
    <source>
        <dbReference type="ARBA" id="ARBA00001933"/>
    </source>
</evidence>
<dbReference type="GO" id="GO:0009102">
    <property type="term" value="P:biotin biosynthetic process"/>
    <property type="evidence" value="ECO:0007669"/>
    <property type="project" value="UniProtKB-UniRule"/>
</dbReference>